<feature type="domain" description="Bacterial Ig-like" evidence="4">
    <location>
        <begin position="1136"/>
        <end position="1237"/>
    </location>
</feature>
<dbReference type="PANTHER" id="PTHR34677:SF3">
    <property type="entry name" value="BACTERIAL IG-LIKE DOMAIN-CONTAINING PROTEIN"/>
    <property type="match status" value="1"/>
</dbReference>
<feature type="domain" description="Bacterial Ig-like" evidence="4">
    <location>
        <begin position="932"/>
        <end position="1033"/>
    </location>
</feature>
<feature type="domain" description="DUF4347" evidence="3">
    <location>
        <begin position="67"/>
        <end position="218"/>
    </location>
</feature>
<feature type="domain" description="Bacterial Ig-like" evidence="4">
    <location>
        <begin position="1034"/>
        <end position="1135"/>
    </location>
</feature>
<proteinExistence type="predicted"/>
<evidence type="ECO:0000256" key="1">
    <source>
        <dbReference type="ARBA" id="ARBA00022729"/>
    </source>
</evidence>
<evidence type="ECO:0008006" key="7">
    <source>
        <dbReference type="Google" id="ProtNLM"/>
    </source>
</evidence>
<feature type="domain" description="Bacterial Ig-like" evidence="4">
    <location>
        <begin position="728"/>
        <end position="829"/>
    </location>
</feature>
<feature type="domain" description="Bacterial Ig-like" evidence="4">
    <location>
        <begin position="830"/>
        <end position="931"/>
    </location>
</feature>
<name>A0A1A9EXY4_9GAMM</name>
<feature type="domain" description="Bacterial Ig-like" evidence="4">
    <location>
        <begin position="1238"/>
        <end position="1339"/>
    </location>
</feature>
<feature type="domain" description="Bacterial Ig-like" evidence="4">
    <location>
        <begin position="626"/>
        <end position="727"/>
    </location>
</feature>
<gene>
    <name evidence="5" type="ORF">A8C75_09855</name>
</gene>
<feature type="compositionally biased region" description="Polar residues" evidence="2">
    <location>
        <begin position="33"/>
        <end position="49"/>
    </location>
</feature>
<accession>A0A1A9EXY4</accession>
<reference evidence="6" key="1">
    <citation type="submission" date="2016-05" db="EMBL/GenBank/DDBJ databases">
        <authorList>
            <person name="Baek K."/>
            <person name="Yang S.-J."/>
        </authorList>
    </citation>
    <scope>NUCLEOTIDE SEQUENCE [LARGE SCALE GENOMIC DNA]</scope>
    <source>
        <strain evidence="6">ST58-10</strain>
    </source>
</reference>
<dbReference type="InterPro" id="IPR025592">
    <property type="entry name" value="DUF4347"/>
</dbReference>
<sequence>MHARSAAAVAPLAMALEPRMLFDGAIAATVIDTQDSSPEPASADDTSSAPGIDATAVAGSADNRQEIVFVDTQVQDYQQLLAGLPADVEVVMFDGSSDGLQVIADTLAGRSAIDAIHILSHGDNGQVQLGNDWFDSADIAARGDLLATIGQSMSEDGDILLYGCTLGGDGAGVEFIDALASATGADIAASNDLTGAADKGGDWVLESSSGAIETQSLASYDYSHLLAVPADQNFDGEAVASLGSNSVTIGNVTYTNNDSFNIAIVNNGDLASGADHALAFRSTGFGTSTEVSFKSADGSEFKLNSFDISSGLGGTLVFTVKGYRDNAEVASTTFDVSGLFAGTLNVAGDSSWENIDEVRISGTDLDVDIDNLDFGAAVAAAPPTITRATYNAATGVLTATGTNMTTGDNIDVSTLTLTGEGGSTYTLTDSSNVTASSSTTFSVTLSATDKAALNLIANRNGSSSTGGTTFNLAAADDWNANVTAGDTADATNAVTVSSVATPTISRATYDADTGAMVVSGSDFLSRSGASNDIVASKFTLTGEGGATYTLTDTANVEVTSGTSFTLTLSATDLAQLNLIMNNNGTSSTGATTYNLAAAEDWAAGADVTVAVADLTSNGITVSNAADTTPPTASILVADTALAAGETSLVTISFSEAVTGLTSADFTVANGALSGLGSTDGGITWTATLTPTADVTDTSNLVTLDNSGVADTAGNAGSGSTNSNNYAIDTLRPTASIVVADSSLIAGETSGVTISFNEAVTGLTSADFTVANGALSGLGSTDGGITWTATLTPSADVTDASNLVTLDNTGVADTAGNAGTGSTDSNNYAIDTLRPTANIVVADTALAAGETSGVTITFSEAVTGLTVGDFTVANGVLSSLSSADGGISWTATLTPSTSVEDSSNLISLDNTGVADTAGNAGTGSTDSNNYAIDTLRPTASIVVADTALAAGETSGVTITFSEAVTGLTVGDFSVANGALSSLSSADGGISWTATLTPTADITDASNLVTLNNTGVADSTGNAGTGSTDSNNYAIDTLRPTASIVVADTALSAGETSGVTITFSEAVTGLTVGDFSVANGVLSGLSSADGGISWTATLTPSTSVEDSSNLVTLDNTGVADSAGNAGTGSTDSNNYAIDTLRPTASIVVADTALAAGETSGVTITFSEAVTGLTGGDFTVANGVLSGLSSADGGITWTATLTPSASVEDSSNLISLDNTGVADSAGNAGTGSTDSNNYAIDTLRPTASIVVADTALAAGETSGVTITFSEAVTGLTVGDFSVANGVLSGLSSADGGISWTATLTPSASVEDSSNLISLDNTGVADTAGNAGSGSTDSNNYAIDTLRPTASIVVADTSLIAGETSGVTITFSEAVTGLTVGDFSVANGVLSSLSSADGGISWTATLTPSTSVEDSSNLVTLDNTGVADSAGNTGTGSTDSNNYAIDTLRPTASIVVADTALAAGETSGVTITFSEAVTGLTVGDFSVANGVLSSLSSADGGISWTATLTPSTSVEDSSNLVTLDNTGVADTAGNTGSGSTDSNNYAIDTLRPTASIVVADTALAAGETSLVTITFNEAVTGLSVGDFSVANGVLSGLSSADGGISWTATLTPSADVTDTSNLVTLDNTGVADTAGNAGSGSTDSNNYAIDTLRPTASIVVADTALIAGETSGVTISFNEAVTGLTSGDFTVANGSLSGLATTDGGISWTATLTPSADIEDSSNLISLDNSGVADTAGNAGSGSTDSNNYAIDTLIPAVTSVAVPADGTYVAGQSLDFTVNLSEAVLVDTTGGTPRLAVTLDVGGTVYADYVSGSGSTALLFSLTVLGGQLDTNGIALGTNIELNGATLSDGAGNNATSALNSIGSTAAVLIDAVAPSATSISVPSDGALVDGEMYFELVFDEAVSGVDIGDFSLLATGNVIGTLDNVQQIDPSTYRIMLTGINGNGSLSLSLNAIGSGIEDNAGNPLAAGLTGPGYDVATLTGDPEFRTSTLGARPASTASPLFAPAIPEIPPSPYQSPLQPPQLFAAPTLGSGIPTLSALFINNGAPAPSYIAQVFGGNGHGQGFLEFGGSDAGVFGHSTLSNIFDPDSELEPISLPTGLGDVFGTPGSGAPTLGQQLEHMQNTEQRQIEQLAKALSEIQPGEPHA</sequence>
<dbReference type="PANTHER" id="PTHR34677">
    <property type="match status" value="1"/>
</dbReference>
<keyword evidence="6" id="KW-1185">Reference proteome</keyword>
<dbReference type="Gene3D" id="2.60.40.1220">
    <property type="match status" value="7"/>
</dbReference>
<dbReference type="Pfam" id="PF14252">
    <property type="entry name" value="DUF4347"/>
    <property type="match status" value="1"/>
</dbReference>
<reference evidence="5 6" key="2">
    <citation type="journal article" date="2018" name="Int. J. Syst. Evol. Microbiol.">
        <title>Marinobacterium aestuarii sp. nov., a benzene-degrading marine bacterium isolated from estuary sediment.</title>
        <authorList>
            <person name="Bae S.S."/>
            <person name="Jung J."/>
            <person name="Chung D."/>
            <person name="Baek K."/>
        </authorList>
    </citation>
    <scope>NUCLEOTIDE SEQUENCE [LARGE SCALE GENOMIC DNA]</scope>
    <source>
        <strain evidence="5 6">ST58-10</strain>
    </source>
</reference>
<feature type="domain" description="Bacterial Ig-like" evidence="4">
    <location>
        <begin position="1340"/>
        <end position="1441"/>
    </location>
</feature>
<feature type="domain" description="Bacterial Ig-like" evidence="4">
    <location>
        <begin position="1442"/>
        <end position="1543"/>
    </location>
</feature>
<evidence type="ECO:0000259" key="4">
    <source>
        <dbReference type="Pfam" id="PF19078"/>
    </source>
</evidence>
<protein>
    <recommendedName>
        <fullName evidence="7">DUF4347 domain-containing protein</fullName>
    </recommendedName>
</protein>
<feature type="region of interest" description="Disordered" evidence="2">
    <location>
        <begin position="33"/>
        <end position="54"/>
    </location>
</feature>
<evidence type="ECO:0000259" key="3">
    <source>
        <dbReference type="Pfam" id="PF14252"/>
    </source>
</evidence>
<dbReference type="InterPro" id="IPR014755">
    <property type="entry name" value="Cu-Rt/internalin_Ig-like"/>
</dbReference>
<feature type="domain" description="Bacterial Ig-like" evidence="4">
    <location>
        <begin position="1544"/>
        <end position="1645"/>
    </location>
</feature>
<organism evidence="5 6">
    <name type="scientific">Marinobacterium aestuarii</name>
    <dbReference type="NCBI Taxonomy" id="1821621"/>
    <lineage>
        <taxon>Bacteria</taxon>
        <taxon>Pseudomonadati</taxon>
        <taxon>Pseudomonadota</taxon>
        <taxon>Gammaproteobacteria</taxon>
        <taxon>Oceanospirillales</taxon>
        <taxon>Oceanospirillaceae</taxon>
        <taxon>Marinobacterium</taxon>
    </lineage>
</organism>
<dbReference type="Pfam" id="PF19078">
    <property type="entry name" value="Big_12"/>
    <property type="match status" value="11"/>
</dbReference>
<dbReference type="Proteomes" id="UP000078070">
    <property type="component" value="Chromosome"/>
</dbReference>
<keyword evidence="1" id="KW-0732">Signal</keyword>
<dbReference type="KEGG" id="mars:A8C75_09855"/>
<dbReference type="InterPro" id="IPR044048">
    <property type="entry name" value="Big_12"/>
</dbReference>
<evidence type="ECO:0000256" key="2">
    <source>
        <dbReference type="SAM" id="MobiDB-lite"/>
    </source>
</evidence>
<dbReference type="EMBL" id="CP015839">
    <property type="protein sequence ID" value="ANG62755.1"/>
    <property type="molecule type" value="Genomic_DNA"/>
</dbReference>
<feature type="domain" description="Bacterial Ig-like" evidence="4">
    <location>
        <begin position="1646"/>
        <end position="1747"/>
    </location>
</feature>
<dbReference type="STRING" id="1821621.A8C75_09855"/>
<evidence type="ECO:0000313" key="6">
    <source>
        <dbReference type="Proteomes" id="UP000078070"/>
    </source>
</evidence>
<evidence type="ECO:0000313" key="5">
    <source>
        <dbReference type="EMBL" id="ANG62755.1"/>
    </source>
</evidence>